<accession>X0WWS8</accession>
<gene>
    <name evidence="1" type="ORF">S01H1_48348</name>
</gene>
<organism evidence="1">
    <name type="scientific">marine sediment metagenome</name>
    <dbReference type="NCBI Taxonomy" id="412755"/>
    <lineage>
        <taxon>unclassified sequences</taxon>
        <taxon>metagenomes</taxon>
        <taxon>ecological metagenomes</taxon>
    </lineage>
</organism>
<proteinExistence type="predicted"/>
<sequence length="263" mass="29543">AVGPKRLDDLEIEIRDQLSAQAIDSRARAGVLTKEEYGPIGYRAIGADELDLRPELNERIDAARMAVEGTDELVIQPSRDFDVSGNYDVRLGDNLHVRLTERTDVEGNSRWFDKDERDKAWAMADDPEKWEAENSLGSTKEEAFKTLEDDFEVEERFYRPPGETPGIGAEVLGMTTMKEETPLWTPVKGHTNIIQSPLTRSLYNNISPAGARLPDTMVRHNYLKPTDYNGKSPLTNVSHGTLEDEIEVAVKTAFRTMTDMSEA</sequence>
<reference evidence="1" key="1">
    <citation type="journal article" date="2014" name="Front. Microbiol.">
        <title>High frequency of phylogenetically diverse reductive dehalogenase-homologous genes in deep subseafloor sedimentary metagenomes.</title>
        <authorList>
            <person name="Kawai M."/>
            <person name="Futagami T."/>
            <person name="Toyoda A."/>
            <person name="Takaki Y."/>
            <person name="Nishi S."/>
            <person name="Hori S."/>
            <person name="Arai W."/>
            <person name="Tsubouchi T."/>
            <person name="Morono Y."/>
            <person name="Uchiyama I."/>
            <person name="Ito T."/>
            <person name="Fujiyama A."/>
            <person name="Inagaki F."/>
            <person name="Takami H."/>
        </authorList>
    </citation>
    <scope>NUCLEOTIDE SEQUENCE</scope>
    <source>
        <strain evidence="1">Expedition CK06-06</strain>
    </source>
</reference>
<name>X0WWS8_9ZZZZ</name>
<evidence type="ECO:0000313" key="1">
    <source>
        <dbReference type="EMBL" id="GAG27652.1"/>
    </source>
</evidence>
<protein>
    <submittedName>
        <fullName evidence="1">Uncharacterized protein</fullName>
    </submittedName>
</protein>
<feature type="non-terminal residue" evidence="1">
    <location>
        <position position="263"/>
    </location>
</feature>
<comment type="caution">
    <text evidence="1">The sequence shown here is derived from an EMBL/GenBank/DDBJ whole genome shotgun (WGS) entry which is preliminary data.</text>
</comment>
<feature type="non-terminal residue" evidence="1">
    <location>
        <position position="1"/>
    </location>
</feature>
<dbReference type="AlphaFoldDB" id="X0WWS8"/>
<dbReference type="EMBL" id="BARS01031046">
    <property type="protein sequence ID" value="GAG27652.1"/>
    <property type="molecule type" value="Genomic_DNA"/>
</dbReference>